<dbReference type="VEuPathDB" id="CryptoDB:Cvel_22352"/>
<feature type="compositionally biased region" description="Basic and acidic residues" evidence="10">
    <location>
        <begin position="507"/>
        <end position="526"/>
    </location>
</feature>
<dbReference type="GO" id="GO:0061015">
    <property type="term" value="P:snRNA import into nucleus"/>
    <property type="evidence" value="ECO:0007669"/>
    <property type="project" value="InterPro"/>
</dbReference>
<dbReference type="GO" id="GO:0003723">
    <property type="term" value="F:RNA binding"/>
    <property type="evidence" value="ECO:0007669"/>
    <property type="project" value="UniProtKB-KW"/>
</dbReference>
<name>A0A0G4GKR9_9ALVE</name>
<evidence type="ECO:0000256" key="4">
    <source>
        <dbReference type="ARBA" id="ARBA00007540"/>
    </source>
</evidence>
<protein>
    <recommendedName>
        <fullName evidence="5">Snurportin-1</fullName>
    </recommendedName>
</protein>
<dbReference type="Gene3D" id="3.30.470.30">
    <property type="entry name" value="DNA ligase/mRNA capping enzyme"/>
    <property type="match status" value="1"/>
</dbReference>
<dbReference type="AlphaFoldDB" id="A0A0G4GKR9"/>
<dbReference type="GO" id="GO:0005737">
    <property type="term" value="C:cytoplasm"/>
    <property type="evidence" value="ECO:0007669"/>
    <property type="project" value="UniProtKB-SubCell"/>
</dbReference>
<feature type="compositionally biased region" description="Basic and acidic residues" evidence="10">
    <location>
        <begin position="64"/>
        <end position="79"/>
    </location>
</feature>
<comment type="subcellular location">
    <subcellularLocation>
        <location evidence="3">Cytoplasm</location>
    </subcellularLocation>
    <subcellularLocation>
        <location evidence="2">Nucleus</location>
    </subcellularLocation>
</comment>
<dbReference type="Pfam" id="PF21974">
    <property type="entry name" value="SPN1_m3Gcap_bd"/>
    <property type="match status" value="1"/>
</dbReference>
<feature type="region of interest" description="Disordered" evidence="10">
    <location>
        <begin position="56"/>
        <end position="121"/>
    </location>
</feature>
<dbReference type="GO" id="GO:0005634">
    <property type="term" value="C:nucleus"/>
    <property type="evidence" value="ECO:0007669"/>
    <property type="project" value="UniProtKB-SubCell"/>
</dbReference>
<dbReference type="PANTHER" id="PTHR13403:SF6">
    <property type="entry name" value="SNURPORTIN-1"/>
    <property type="match status" value="1"/>
</dbReference>
<evidence type="ECO:0000256" key="3">
    <source>
        <dbReference type="ARBA" id="ARBA00004496"/>
    </source>
</evidence>
<dbReference type="PANTHER" id="PTHR13403">
    <property type="entry name" value="SNURPORTIN1 RNUT1 PROTEIN RNA, U TRANSPORTER 1"/>
    <property type="match status" value="1"/>
</dbReference>
<dbReference type="InterPro" id="IPR047857">
    <property type="entry name" value="Snurportin1_C"/>
</dbReference>
<sequence>MEGVYQREYRRTSKPRGSFLEQDLRRAEFLKRQQRDRQDILNQMRDIAGTLALADPATAGAAERANRAADETELEIIREDDNDMDVEEEEVDDTPRGHSPVPMGAEEQGEPDPEGDGETMAAAAKKKKQKAIRRFKASQKAHAYFADQLVIPDVLIDTPRDLCANWLVSARPEGNRAIVIASKGFATCRWKNGRFREHFAASGLPKGTTMLDCAFDEGQGVFWILDCLIWNNCMMVNASAETRFFFLASRCEEAGDTLSDSWASQKYAMKPVKYHPCTLHNALELYYEESLNEGYVKDSLMFIHKEARYIPGWNPLYLNFRDRHLSRYNVDTLDVEGSSIPEMQQSVLEFRRKGVLRTLDRVVVGHVDEATKKAHRLHRGALVRCEIGGVDLETRRLLNVRILGKASWSRAHAEPLSRILMQAMQREGFLQQAKKSSEGSVDVEQSERPPGLLVTFQSILDSIAMEDAGAGEMSVEAEGGGGAEREEGHCSALEGAAETAETVAEGMHVESDGHGDAEGEGEERAA</sequence>
<dbReference type="SUPFAM" id="SSF56091">
    <property type="entry name" value="DNA ligase/mRNA capping enzyme, catalytic domain"/>
    <property type="match status" value="1"/>
</dbReference>
<dbReference type="EMBL" id="CDMZ01001313">
    <property type="protein sequence ID" value="CEM30615.1"/>
    <property type="molecule type" value="Genomic_DNA"/>
</dbReference>
<keyword evidence="8" id="KW-0694">RNA-binding</keyword>
<evidence type="ECO:0000256" key="1">
    <source>
        <dbReference type="ARBA" id="ARBA00003975"/>
    </source>
</evidence>
<evidence type="ECO:0000256" key="10">
    <source>
        <dbReference type="SAM" id="MobiDB-lite"/>
    </source>
</evidence>
<evidence type="ECO:0000256" key="9">
    <source>
        <dbReference type="ARBA" id="ARBA00023242"/>
    </source>
</evidence>
<feature type="compositionally biased region" description="Acidic residues" evidence="10">
    <location>
        <begin position="80"/>
        <end position="92"/>
    </location>
</feature>
<accession>A0A0G4GKR9</accession>
<keyword evidence="9" id="KW-0539">Nucleus</keyword>
<proteinExistence type="inferred from homology"/>
<gene>
    <name evidence="12" type="ORF">Cvel_22352</name>
</gene>
<reference evidence="12" key="1">
    <citation type="submission" date="2014-11" db="EMBL/GenBank/DDBJ databases">
        <authorList>
            <person name="Otto D Thomas"/>
            <person name="Naeem Raeece"/>
        </authorList>
    </citation>
    <scope>NUCLEOTIDE SEQUENCE</scope>
</reference>
<keyword evidence="6" id="KW-0813">Transport</keyword>
<keyword evidence="7" id="KW-0963">Cytoplasm</keyword>
<evidence type="ECO:0000313" key="12">
    <source>
        <dbReference type="EMBL" id="CEM30615.1"/>
    </source>
</evidence>
<evidence type="ECO:0000256" key="2">
    <source>
        <dbReference type="ARBA" id="ARBA00004123"/>
    </source>
</evidence>
<feature type="compositionally biased region" description="Acidic residues" evidence="10">
    <location>
        <begin position="107"/>
        <end position="117"/>
    </location>
</feature>
<comment type="similarity">
    <text evidence="4">Belongs to the snurportin family.</text>
</comment>
<feature type="domain" description="Snurportin-1 m3G cap-binding" evidence="11">
    <location>
        <begin position="148"/>
        <end position="317"/>
    </location>
</feature>
<comment type="function">
    <text evidence="1">Functions as an U snRNP-specific nuclear import adapter. Involved in the trimethylguanosine (m3G)-cap-dependent nuclear import of U snRNPs. Binds specifically to the terminal m3G-cap U snRNAs.</text>
</comment>
<evidence type="ECO:0000256" key="5">
    <source>
        <dbReference type="ARBA" id="ARBA00016034"/>
    </source>
</evidence>
<feature type="compositionally biased region" description="Low complexity" evidence="10">
    <location>
        <begin position="494"/>
        <end position="506"/>
    </location>
</feature>
<dbReference type="InterPro" id="IPR017336">
    <property type="entry name" value="Snurportin-1"/>
</dbReference>
<evidence type="ECO:0000256" key="6">
    <source>
        <dbReference type="ARBA" id="ARBA00022448"/>
    </source>
</evidence>
<evidence type="ECO:0000256" key="7">
    <source>
        <dbReference type="ARBA" id="ARBA00022490"/>
    </source>
</evidence>
<evidence type="ECO:0000256" key="8">
    <source>
        <dbReference type="ARBA" id="ARBA00022884"/>
    </source>
</evidence>
<feature type="region of interest" description="Disordered" evidence="10">
    <location>
        <begin position="470"/>
        <end position="526"/>
    </location>
</feature>
<organism evidence="12">
    <name type="scientific">Chromera velia CCMP2878</name>
    <dbReference type="NCBI Taxonomy" id="1169474"/>
    <lineage>
        <taxon>Eukaryota</taxon>
        <taxon>Sar</taxon>
        <taxon>Alveolata</taxon>
        <taxon>Colpodellida</taxon>
        <taxon>Chromeraceae</taxon>
        <taxon>Chromera</taxon>
    </lineage>
</organism>
<evidence type="ECO:0000259" key="11">
    <source>
        <dbReference type="Pfam" id="PF21974"/>
    </source>
</evidence>